<sequence length="524" mass="59555">MSLKTISPLVVVDPMRERSSLKIQMIEDDTSMDENDFYQSLHRHSILHRLVLSRPLPRYLTLDTWYRIDLEVVNELGLPLKGERNASCCMVLTCQVYLVDTERGGLVRAPKSLELSFRPLQVDAWDNSSLLATTDLPGFHHSGQGGIEIKVSMNNQQDPGCMMQYTTKAKYLIRIAPVSDQYQTVEALPLTLGPMEFKSYHHHHHHHQQENDRLSFMNTNTTLMTTTNAIDWNMGGDSSNILRSDTTYRLYGLGSLLPFGSGSILENDALMDRYFIIREVWKLGTPGKIWDSALVLSDMFSKKIMQERTCFDGKHIIDLSAGTGCIGLLLGLLLRRLKQQHSCKLTLTDLPEALDLIRENHRYNLGNTPDPHIQIEKLCWGNTRDAKQLMKHGGEPDIILASDVLYDPNCFGKLVETLKTLCIPGKTVIYLGYKRRGLKRDEENLFFDLAKANFQISTVNGNSLTHQHMEPVGWEKKYGFIKRNQSMMDGRGWLGPAGSHSDIFGDARQEGKVIIYRLVKKKFA</sequence>
<dbReference type="Proteomes" id="UP000646827">
    <property type="component" value="Unassembled WGS sequence"/>
</dbReference>
<dbReference type="OrthoDB" id="407325at2759"/>
<reference evidence="1 2" key="1">
    <citation type="submission" date="2020-12" db="EMBL/GenBank/DDBJ databases">
        <title>Metabolic potential, ecology and presence of endohyphal bacteria is reflected in genomic diversity of Mucoromycotina.</title>
        <authorList>
            <person name="Muszewska A."/>
            <person name="Okrasinska A."/>
            <person name="Steczkiewicz K."/>
            <person name="Drgas O."/>
            <person name="Orlowska M."/>
            <person name="Perlinska-Lenart U."/>
            <person name="Aleksandrzak-Piekarczyk T."/>
            <person name="Szatraj K."/>
            <person name="Zielenkiewicz U."/>
            <person name="Pilsyk S."/>
            <person name="Malc E."/>
            <person name="Mieczkowski P."/>
            <person name="Kruszewska J.S."/>
            <person name="Biernat P."/>
            <person name="Pawlowska J."/>
        </authorList>
    </citation>
    <scope>NUCLEOTIDE SEQUENCE [LARGE SCALE GENOMIC DNA]</scope>
    <source>
        <strain evidence="1 2">CBS 142.35</strain>
    </source>
</reference>
<dbReference type="Pfam" id="PF10294">
    <property type="entry name" value="Methyltransf_16"/>
    <property type="match status" value="1"/>
</dbReference>
<dbReference type="PANTHER" id="PTHR14614">
    <property type="entry name" value="HEPATOCELLULAR CARCINOMA-ASSOCIATED ANTIGEN"/>
    <property type="match status" value="1"/>
</dbReference>
<dbReference type="InterPro" id="IPR029063">
    <property type="entry name" value="SAM-dependent_MTases_sf"/>
</dbReference>
<organism evidence="1 2">
    <name type="scientific">Circinella minor</name>
    <dbReference type="NCBI Taxonomy" id="1195481"/>
    <lineage>
        <taxon>Eukaryota</taxon>
        <taxon>Fungi</taxon>
        <taxon>Fungi incertae sedis</taxon>
        <taxon>Mucoromycota</taxon>
        <taxon>Mucoromycotina</taxon>
        <taxon>Mucoromycetes</taxon>
        <taxon>Mucorales</taxon>
        <taxon>Lichtheimiaceae</taxon>
        <taxon>Circinella</taxon>
    </lineage>
</organism>
<dbReference type="SUPFAM" id="SSF53335">
    <property type="entry name" value="S-adenosyl-L-methionine-dependent methyltransferases"/>
    <property type="match status" value="1"/>
</dbReference>
<proteinExistence type="predicted"/>
<dbReference type="AlphaFoldDB" id="A0A8H7S3D0"/>
<comment type="caution">
    <text evidence="1">The sequence shown here is derived from an EMBL/GenBank/DDBJ whole genome shotgun (WGS) entry which is preliminary data.</text>
</comment>
<dbReference type="Gene3D" id="3.40.50.150">
    <property type="entry name" value="Vaccinia Virus protein VP39"/>
    <property type="match status" value="1"/>
</dbReference>
<accession>A0A8H7S3D0</accession>
<protein>
    <submittedName>
        <fullName evidence="1">Uncharacterized protein</fullName>
    </submittedName>
</protein>
<dbReference type="EMBL" id="JAEPRB010000096">
    <property type="protein sequence ID" value="KAG2221920.1"/>
    <property type="molecule type" value="Genomic_DNA"/>
</dbReference>
<keyword evidence="2" id="KW-1185">Reference proteome</keyword>
<evidence type="ECO:0000313" key="1">
    <source>
        <dbReference type="EMBL" id="KAG2221920.1"/>
    </source>
</evidence>
<evidence type="ECO:0000313" key="2">
    <source>
        <dbReference type="Proteomes" id="UP000646827"/>
    </source>
</evidence>
<gene>
    <name evidence="1" type="ORF">INT45_013256</name>
</gene>
<dbReference type="InterPro" id="IPR019410">
    <property type="entry name" value="Methyltransf_16"/>
</dbReference>
<name>A0A8H7S3D0_9FUNG</name>